<evidence type="ECO:0000256" key="3">
    <source>
        <dbReference type="ARBA" id="ARBA00023015"/>
    </source>
</evidence>
<sequence length="498" mass="56186">MTSPVTNPILHLLSIDRSATKDIYLQIVQQIANAIQRGLLREGSKLPGSRSLSTVLQVHRQTVVAAFQELEAQGWVAISPNRGVFVLSNKPAVGARLQLDDATPKEQLYPTNVGFTFKKSNILDNPWTQTASEFSFDDGVPDIRLTQINQLSTFYSANLKRKSNIKKLDRYTNEGSEYFKEQLSTYLHQSRGLRISEQNILVTRSTEMSLYIISKVMLSRGDVVIVGALSYFATNMIFQESGARMKTVPVDSNGLDTASIRALCQQEKVRMVYVTSHHHYPTTVTLSAQRRVELLALAQEFGFAIVEDDYDYEFRYDQQAILPMASADTDGMVIYLGSFGKTLAPGFRTGFTVAPSDIIAEMRKYLGIIDRQGDITMELALGEMIAEGEINRYAKKSLKIYEQRRAHLVDLLQSRLSHYLQFESPRGGLAVWTTWDRRINLSQLAIQCENQGLHIPRNLLYQHKDIAGMRIGFGRMDEDEMTTSISKMQSALTQMKVI</sequence>
<dbReference type="SUPFAM" id="SSF53383">
    <property type="entry name" value="PLP-dependent transferases"/>
    <property type="match status" value="1"/>
</dbReference>
<dbReference type="InterPro" id="IPR036388">
    <property type="entry name" value="WH-like_DNA-bd_sf"/>
</dbReference>
<dbReference type="InterPro" id="IPR015421">
    <property type="entry name" value="PyrdxlP-dep_Trfase_major"/>
</dbReference>
<dbReference type="PANTHER" id="PTHR46577:SF2">
    <property type="entry name" value="TRANSCRIPTIONAL REGULATORY PROTEIN"/>
    <property type="match status" value="1"/>
</dbReference>
<dbReference type="PROSITE" id="PS50949">
    <property type="entry name" value="HTH_GNTR"/>
    <property type="match status" value="1"/>
</dbReference>
<dbReference type="EMBL" id="QDKG01000005">
    <property type="protein sequence ID" value="PVH24611.1"/>
    <property type="molecule type" value="Genomic_DNA"/>
</dbReference>
<organism evidence="7 8">
    <name type="scientific">Sphingobacterium corticibacter</name>
    <dbReference type="NCBI Taxonomy" id="2171749"/>
    <lineage>
        <taxon>Bacteria</taxon>
        <taxon>Pseudomonadati</taxon>
        <taxon>Bacteroidota</taxon>
        <taxon>Sphingobacteriia</taxon>
        <taxon>Sphingobacteriales</taxon>
        <taxon>Sphingobacteriaceae</taxon>
        <taxon>Sphingobacterium</taxon>
    </lineage>
</organism>
<dbReference type="InterPro" id="IPR000524">
    <property type="entry name" value="Tscrpt_reg_HTH_GntR"/>
</dbReference>
<keyword evidence="5" id="KW-0804">Transcription</keyword>
<dbReference type="CDD" id="cd07377">
    <property type="entry name" value="WHTH_GntR"/>
    <property type="match status" value="1"/>
</dbReference>
<evidence type="ECO:0000313" key="7">
    <source>
        <dbReference type="EMBL" id="PVH24611.1"/>
    </source>
</evidence>
<feature type="domain" description="HTH gntR-type" evidence="6">
    <location>
        <begin position="21"/>
        <end position="89"/>
    </location>
</feature>
<dbReference type="InterPro" id="IPR015424">
    <property type="entry name" value="PyrdxlP-dep_Trfase"/>
</dbReference>
<name>A0A2T8HGQ8_9SPHI</name>
<dbReference type="InterPro" id="IPR036390">
    <property type="entry name" value="WH_DNA-bd_sf"/>
</dbReference>
<evidence type="ECO:0000256" key="4">
    <source>
        <dbReference type="ARBA" id="ARBA00023125"/>
    </source>
</evidence>
<evidence type="ECO:0000259" key="6">
    <source>
        <dbReference type="PROSITE" id="PS50949"/>
    </source>
</evidence>
<dbReference type="GO" id="GO:0003700">
    <property type="term" value="F:DNA-binding transcription factor activity"/>
    <property type="evidence" value="ECO:0007669"/>
    <property type="project" value="InterPro"/>
</dbReference>
<evidence type="ECO:0000256" key="1">
    <source>
        <dbReference type="ARBA" id="ARBA00005384"/>
    </source>
</evidence>
<dbReference type="Gene3D" id="1.10.10.10">
    <property type="entry name" value="Winged helix-like DNA-binding domain superfamily/Winged helix DNA-binding domain"/>
    <property type="match status" value="1"/>
</dbReference>
<dbReference type="OrthoDB" id="594134at2"/>
<keyword evidence="4" id="KW-0238">DNA-binding</keyword>
<evidence type="ECO:0000256" key="5">
    <source>
        <dbReference type="ARBA" id="ARBA00023163"/>
    </source>
</evidence>
<comment type="similarity">
    <text evidence="1">In the C-terminal section; belongs to the class-I pyridoxal-phosphate-dependent aminotransferase family.</text>
</comment>
<proteinExistence type="inferred from homology"/>
<keyword evidence="3" id="KW-0805">Transcription regulation</keyword>
<dbReference type="SUPFAM" id="SSF46785">
    <property type="entry name" value="Winged helix' DNA-binding domain"/>
    <property type="match status" value="1"/>
</dbReference>
<accession>A0A2T8HGQ8</accession>
<dbReference type="InterPro" id="IPR051446">
    <property type="entry name" value="HTH_trans_reg/aminotransferase"/>
</dbReference>
<dbReference type="RefSeq" id="WP_116776557.1">
    <property type="nucleotide sequence ID" value="NZ_QDKG01000005.1"/>
</dbReference>
<dbReference type="PANTHER" id="PTHR46577">
    <property type="entry name" value="HTH-TYPE TRANSCRIPTIONAL REGULATORY PROTEIN GABR"/>
    <property type="match status" value="1"/>
</dbReference>
<dbReference type="CDD" id="cd00609">
    <property type="entry name" value="AAT_like"/>
    <property type="match status" value="1"/>
</dbReference>
<keyword evidence="2" id="KW-0663">Pyridoxal phosphate</keyword>
<dbReference type="InterPro" id="IPR004839">
    <property type="entry name" value="Aminotransferase_I/II_large"/>
</dbReference>
<protein>
    <submittedName>
        <fullName evidence="7">GntR family transcriptional regulator</fullName>
    </submittedName>
</protein>
<keyword evidence="8" id="KW-1185">Reference proteome</keyword>
<dbReference type="Gene3D" id="3.40.640.10">
    <property type="entry name" value="Type I PLP-dependent aspartate aminotransferase-like (Major domain)"/>
    <property type="match status" value="1"/>
</dbReference>
<dbReference type="SMART" id="SM00345">
    <property type="entry name" value="HTH_GNTR"/>
    <property type="match status" value="1"/>
</dbReference>
<gene>
    <name evidence="7" type="ORF">DC487_13850</name>
</gene>
<dbReference type="GO" id="GO:0003677">
    <property type="term" value="F:DNA binding"/>
    <property type="evidence" value="ECO:0007669"/>
    <property type="project" value="UniProtKB-KW"/>
</dbReference>
<dbReference type="Proteomes" id="UP000245627">
    <property type="component" value="Unassembled WGS sequence"/>
</dbReference>
<comment type="caution">
    <text evidence="7">The sequence shown here is derived from an EMBL/GenBank/DDBJ whole genome shotgun (WGS) entry which is preliminary data.</text>
</comment>
<dbReference type="AlphaFoldDB" id="A0A2T8HGQ8"/>
<dbReference type="Pfam" id="PF00155">
    <property type="entry name" value="Aminotran_1_2"/>
    <property type="match status" value="1"/>
</dbReference>
<dbReference type="GO" id="GO:0030170">
    <property type="term" value="F:pyridoxal phosphate binding"/>
    <property type="evidence" value="ECO:0007669"/>
    <property type="project" value="InterPro"/>
</dbReference>
<evidence type="ECO:0000256" key="2">
    <source>
        <dbReference type="ARBA" id="ARBA00022898"/>
    </source>
</evidence>
<reference evidence="7 8" key="1">
    <citation type="submission" date="2018-04" db="EMBL/GenBank/DDBJ databases">
        <title>Sphingobacterium cortibacter sp. nov.</title>
        <authorList>
            <person name="Li Y."/>
        </authorList>
    </citation>
    <scope>NUCLEOTIDE SEQUENCE [LARGE SCALE GENOMIC DNA]</scope>
    <source>
        <strain evidence="7 8">2c-3</strain>
    </source>
</reference>
<evidence type="ECO:0000313" key="8">
    <source>
        <dbReference type="Proteomes" id="UP000245627"/>
    </source>
</evidence>
<dbReference type="Pfam" id="PF00392">
    <property type="entry name" value="GntR"/>
    <property type="match status" value="1"/>
</dbReference>